<gene>
    <name evidence="1" type="ORF">Vadar_012374</name>
</gene>
<protein>
    <submittedName>
        <fullName evidence="1">Uncharacterized protein</fullName>
    </submittedName>
</protein>
<dbReference type="Proteomes" id="UP000828048">
    <property type="component" value="Chromosome 2"/>
</dbReference>
<reference evidence="1 2" key="1">
    <citation type="journal article" date="2021" name="Hortic Res">
        <title>High-quality reference genome and annotation aids understanding of berry development for evergreen blueberry (Vaccinium darrowii).</title>
        <authorList>
            <person name="Yu J."/>
            <person name="Hulse-Kemp A.M."/>
            <person name="Babiker E."/>
            <person name="Staton M."/>
        </authorList>
    </citation>
    <scope>NUCLEOTIDE SEQUENCE [LARGE SCALE GENOMIC DNA]</scope>
    <source>
        <strain evidence="2">cv. NJ 8807/NJ 8810</strain>
        <tissue evidence="1">Young leaf</tissue>
    </source>
</reference>
<evidence type="ECO:0000313" key="1">
    <source>
        <dbReference type="EMBL" id="KAH7834062.1"/>
    </source>
</evidence>
<dbReference type="EMBL" id="CM037152">
    <property type="protein sequence ID" value="KAH7834062.1"/>
    <property type="molecule type" value="Genomic_DNA"/>
</dbReference>
<proteinExistence type="predicted"/>
<sequence>MILRLLKVMLPPDAKLPKDCYEAKKIIKDLGLNYEKIHACPNDCMLFWKEHANDDFCKCCASRWVTNDAGSEPNVSNSSKKETTEAMQWHANGQTKDPKMRHPADAPIWKSFDSQYEDFVAEPHNVRLGLVCDGFNPYGNMSTSYSIWPVILIPYNLPPWMCMKQNNFILSLVIPGPRVPTKDIDVYLSPLVDELKELWEVGVETYDASSKENFQVRASLLWTIHDFLAYGAFLTKTADFVWMEYHSMGVKKEMGLAPHMLSGKEDEPVILASQASQVYYVKDVREKEWVVAVSTKARDVYDVGNGEGEGEEDGADTYYENEPYNVATEDIPADMNKNLIGRGMMQMELPLTYLFFYFYSQPTHFVGASPPHQLLGASQPPKSHSSSHPIWSHGYSQPHEAKDLNVQDDANDEEFVARIQETMAFLVHGEQTEYSSTVTLYFTSKSFMWRFTSIAYANASSRRNISRNSSHPQNEKDNRELDYCSDDDQFPECEVVLRHYKDDCWNIIQLKFVIPENNRVREGIKHKTLKSLGVKLRDWRWTLKNKYFDEAKTPAQVVAKVPPKVNREHYANLVSCWFSNEGKALSLKNMEDRDWTENKHTTGSKSFAQHAHEMEAKFGFAPSRAMLYKPTHTGADGTVISEIASANIVCVSLLKFGIDI</sequence>
<accession>A0ACB7X039</accession>
<evidence type="ECO:0000313" key="2">
    <source>
        <dbReference type="Proteomes" id="UP000828048"/>
    </source>
</evidence>
<comment type="caution">
    <text evidence="1">The sequence shown here is derived from an EMBL/GenBank/DDBJ whole genome shotgun (WGS) entry which is preliminary data.</text>
</comment>
<keyword evidence="2" id="KW-1185">Reference proteome</keyword>
<organism evidence="1 2">
    <name type="scientific">Vaccinium darrowii</name>
    <dbReference type="NCBI Taxonomy" id="229202"/>
    <lineage>
        <taxon>Eukaryota</taxon>
        <taxon>Viridiplantae</taxon>
        <taxon>Streptophyta</taxon>
        <taxon>Embryophyta</taxon>
        <taxon>Tracheophyta</taxon>
        <taxon>Spermatophyta</taxon>
        <taxon>Magnoliopsida</taxon>
        <taxon>eudicotyledons</taxon>
        <taxon>Gunneridae</taxon>
        <taxon>Pentapetalae</taxon>
        <taxon>asterids</taxon>
        <taxon>Ericales</taxon>
        <taxon>Ericaceae</taxon>
        <taxon>Vaccinioideae</taxon>
        <taxon>Vaccinieae</taxon>
        <taxon>Vaccinium</taxon>
    </lineage>
</organism>
<name>A0ACB7X039_9ERIC</name>